<dbReference type="RefSeq" id="XP_047841464.1">
    <property type="nucleotide sequence ID" value="XM_047985487.1"/>
</dbReference>
<dbReference type="AlphaFoldDB" id="A0A9Q8QEE8"/>
<feature type="domain" description="F-box" evidence="2">
    <location>
        <begin position="105"/>
        <end position="141"/>
    </location>
</feature>
<dbReference type="Gene3D" id="1.20.1280.50">
    <property type="match status" value="1"/>
</dbReference>
<organism evidence="3 4">
    <name type="scientific">Purpureocillium takamizusanense</name>
    <dbReference type="NCBI Taxonomy" id="2060973"/>
    <lineage>
        <taxon>Eukaryota</taxon>
        <taxon>Fungi</taxon>
        <taxon>Dikarya</taxon>
        <taxon>Ascomycota</taxon>
        <taxon>Pezizomycotina</taxon>
        <taxon>Sordariomycetes</taxon>
        <taxon>Hypocreomycetidae</taxon>
        <taxon>Hypocreales</taxon>
        <taxon>Ophiocordycipitaceae</taxon>
        <taxon>Purpureocillium</taxon>
    </lineage>
</organism>
<dbReference type="GeneID" id="72066240"/>
<dbReference type="KEGG" id="ptkz:JDV02_004285"/>
<proteinExistence type="predicted"/>
<evidence type="ECO:0000313" key="4">
    <source>
        <dbReference type="Proteomes" id="UP000829364"/>
    </source>
</evidence>
<sequence length="302" mass="33720">MGPGKGPDAASWSGQRIAQHYHVPASQPTPARDNDGSRGCDDIEPLGVGASGGRGDELAGTWPTAIDAQLSCQKEDTRREADDEAGDWEQAWAAAHDRSLVYAAPPCLDQLPNEILLQVLDFLDVNDLLAASRTNHLLRTISLAPILHHYRLRRARHLLPPLLWSPSRPALADLIAQSIFLTHTSVVSRRLARSLVSIRLSRRLASRPSPETLVERAVIPRECVPGMAPVLVSPAIAARRRDVERERVKDGLRRWIAAKWRGEVREREEGVRRMDESRGVGRVWRLTRFWERVGRGEDRIAA</sequence>
<dbReference type="Pfam" id="PF12937">
    <property type="entry name" value="F-box-like"/>
    <property type="match status" value="1"/>
</dbReference>
<feature type="region of interest" description="Disordered" evidence="1">
    <location>
        <begin position="1"/>
        <end position="60"/>
    </location>
</feature>
<dbReference type="PROSITE" id="PS50181">
    <property type="entry name" value="FBOX"/>
    <property type="match status" value="1"/>
</dbReference>
<dbReference type="Proteomes" id="UP000829364">
    <property type="component" value="Chromosome 3"/>
</dbReference>
<gene>
    <name evidence="3" type="ORF">JDV02_004285</name>
</gene>
<keyword evidence="4" id="KW-1185">Reference proteome</keyword>
<evidence type="ECO:0000259" key="2">
    <source>
        <dbReference type="PROSITE" id="PS50181"/>
    </source>
</evidence>
<dbReference type="SMART" id="SM00256">
    <property type="entry name" value="FBOX"/>
    <property type="match status" value="1"/>
</dbReference>
<dbReference type="EMBL" id="CP086356">
    <property type="protein sequence ID" value="UNI17983.1"/>
    <property type="molecule type" value="Genomic_DNA"/>
</dbReference>
<feature type="compositionally biased region" description="Basic and acidic residues" evidence="1">
    <location>
        <begin position="32"/>
        <end position="41"/>
    </location>
</feature>
<accession>A0A9Q8QEE8</accession>
<dbReference type="OrthoDB" id="3219396at2759"/>
<dbReference type="CDD" id="cd09917">
    <property type="entry name" value="F-box_SF"/>
    <property type="match status" value="1"/>
</dbReference>
<name>A0A9Q8QEE8_9HYPO</name>
<dbReference type="Gene3D" id="6.10.140.2040">
    <property type="match status" value="1"/>
</dbReference>
<dbReference type="SUPFAM" id="SSF81383">
    <property type="entry name" value="F-box domain"/>
    <property type="match status" value="1"/>
</dbReference>
<dbReference type="InterPro" id="IPR036047">
    <property type="entry name" value="F-box-like_dom_sf"/>
</dbReference>
<dbReference type="InterPro" id="IPR001810">
    <property type="entry name" value="F-box_dom"/>
</dbReference>
<evidence type="ECO:0000256" key="1">
    <source>
        <dbReference type="SAM" id="MobiDB-lite"/>
    </source>
</evidence>
<reference evidence="3" key="1">
    <citation type="submission" date="2021-11" db="EMBL/GenBank/DDBJ databases">
        <title>Purpureocillium_takamizusanense_genome.</title>
        <authorList>
            <person name="Nguyen N.-H."/>
        </authorList>
    </citation>
    <scope>NUCLEOTIDE SEQUENCE</scope>
    <source>
        <strain evidence="3">PT3</strain>
    </source>
</reference>
<evidence type="ECO:0000313" key="3">
    <source>
        <dbReference type="EMBL" id="UNI17983.1"/>
    </source>
</evidence>
<protein>
    <recommendedName>
        <fullName evidence="2">F-box domain-containing protein</fullName>
    </recommendedName>
</protein>